<evidence type="ECO:0000256" key="9">
    <source>
        <dbReference type="HAMAP-Rule" id="MF_03113"/>
    </source>
</evidence>
<comment type="subcellular location">
    <subcellularLocation>
        <location evidence="9">Endoplasmic reticulum membrane</location>
        <topology evidence="9">Multi-pass membrane protein</topology>
    </subcellularLocation>
    <subcellularLocation>
        <location evidence="9">Golgi apparatus membrane</location>
        <topology evidence="9">Multi-pass membrane protein</topology>
    </subcellularLocation>
</comment>
<keyword evidence="3 9" id="KW-0812">Transmembrane</keyword>
<protein>
    <recommendedName>
        <fullName evidence="9">Golgi to ER traffic protein 1</fullName>
    </recommendedName>
    <alternativeName>
        <fullName evidence="9">Guided entry of tail-anchored proteins 1</fullName>
    </alternativeName>
</protein>
<dbReference type="GO" id="GO:0000139">
    <property type="term" value="C:Golgi membrane"/>
    <property type="evidence" value="ECO:0007669"/>
    <property type="project" value="UniProtKB-SubCell"/>
</dbReference>
<gene>
    <name evidence="9" type="primary">GET1</name>
    <name evidence="11" type="ORF">KUCA_T00003934001</name>
</gene>
<dbReference type="GO" id="GO:0005789">
    <property type="term" value="C:endoplasmic reticulum membrane"/>
    <property type="evidence" value="ECO:0007669"/>
    <property type="project" value="UniProtKB-SubCell"/>
</dbReference>
<keyword evidence="8 9" id="KW-0472">Membrane</keyword>
<dbReference type="GO" id="GO:0071816">
    <property type="term" value="P:tail-anchored membrane protein insertion into ER membrane"/>
    <property type="evidence" value="ECO:0007669"/>
    <property type="project" value="InterPro"/>
</dbReference>
<dbReference type="GO" id="GO:0043529">
    <property type="term" value="C:GET complex"/>
    <property type="evidence" value="ECO:0007669"/>
    <property type="project" value="UniProtKB-UniRule"/>
</dbReference>
<dbReference type="Proteomes" id="UP000019384">
    <property type="component" value="Unassembled WGS sequence"/>
</dbReference>
<evidence type="ECO:0000256" key="4">
    <source>
        <dbReference type="ARBA" id="ARBA00022824"/>
    </source>
</evidence>
<keyword evidence="5 9" id="KW-0931">ER-Golgi transport</keyword>
<keyword evidence="12" id="KW-1185">Reference proteome</keyword>
<dbReference type="HAMAP" id="MF_03113">
    <property type="entry name" value="Get1"/>
    <property type="match status" value="1"/>
</dbReference>
<proteinExistence type="inferred from homology"/>
<organism evidence="11 12">
    <name type="scientific">Kuraishia capsulata CBS 1993</name>
    <dbReference type="NCBI Taxonomy" id="1382522"/>
    <lineage>
        <taxon>Eukaryota</taxon>
        <taxon>Fungi</taxon>
        <taxon>Dikarya</taxon>
        <taxon>Ascomycota</taxon>
        <taxon>Saccharomycotina</taxon>
        <taxon>Pichiomycetes</taxon>
        <taxon>Pichiales</taxon>
        <taxon>Pichiaceae</taxon>
        <taxon>Kuraishia</taxon>
    </lineage>
</organism>
<dbReference type="GO" id="GO:0016192">
    <property type="term" value="P:vesicle-mediated transport"/>
    <property type="evidence" value="ECO:0007669"/>
    <property type="project" value="UniProtKB-KW"/>
</dbReference>
<sequence>MESWSLLVFITLFLLFQKVFNWIGQDRVKQAAWIGYQQVSAEAEIKHLHAVRKELRQIYVERSAISAQDQYAKWTKLNRRFDKLEKEKNDLELSLGVKREAFNAKVAVAIKLVTTLPLYAVRFFFARRVLFSIPDKVLPRPVEFLMSFPLLPRGSVGPIVWVFASSRVSGLVFSAVRFLVTSPRVTIPLKPTPAK</sequence>
<comment type="caution">
    <text evidence="9">Lacks conserved residue(s) required for the propagation of feature annotation.</text>
</comment>
<keyword evidence="7" id="KW-0175">Coiled coil</keyword>
<dbReference type="PANTHER" id="PTHR42650">
    <property type="entry name" value="TAIL-ANCHORED PROTEIN INSERTION RECEPTOR WRB"/>
    <property type="match status" value="1"/>
</dbReference>
<comment type="subunit">
    <text evidence="9">Component of the Golgi to ER traffic (GET) complex, which is composed of GET1, GET2 and GET3. Within the complex, GET1 and GET2 form a heterotetramer which is stabilized by phosphatidylinositol binding and which binds to the GET3 homodimer.</text>
</comment>
<keyword evidence="6 9" id="KW-1133">Transmembrane helix</keyword>
<feature type="topological domain" description="Cytoplasmic" evidence="9">
    <location>
        <begin position="173"/>
        <end position="195"/>
    </location>
</feature>
<evidence type="ECO:0000256" key="7">
    <source>
        <dbReference type="ARBA" id="ARBA00023054"/>
    </source>
</evidence>
<evidence type="ECO:0000256" key="10">
    <source>
        <dbReference type="SAM" id="SignalP"/>
    </source>
</evidence>
<reference evidence="11" key="1">
    <citation type="submission" date="2013-12" db="EMBL/GenBank/DDBJ databases">
        <authorList>
            <person name="Genoscope - CEA"/>
        </authorList>
    </citation>
    <scope>NUCLEOTIDE SEQUENCE</scope>
    <source>
        <strain evidence="11">CBS 1993</strain>
    </source>
</reference>
<evidence type="ECO:0000313" key="11">
    <source>
        <dbReference type="EMBL" id="CDK27954.1"/>
    </source>
</evidence>
<dbReference type="Gene3D" id="1.10.287.660">
    <property type="entry name" value="Helix hairpin bin"/>
    <property type="match status" value="1"/>
</dbReference>
<name>W6MMV7_9ASCO</name>
<comment type="function">
    <text evidence="9">Required for the post-translational delivery of tail-anchored (TA) proteins to the endoplasmic reticulum. Together with GET2, acts as a membrane receptor for soluble GET3, which recognizes and selectively binds the transmembrane domain of TA proteins in the cytosol. The GET complex cooperates with the HDEL receptor ERD2 to mediate the ATP-dependent retrieval of resident ER proteins that contain a C-terminal H-D-E-L retention signal from the Golgi to the ER.</text>
</comment>
<evidence type="ECO:0000256" key="2">
    <source>
        <dbReference type="ARBA" id="ARBA00022448"/>
    </source>
</evidence>
<feature type="topological domain" description="Lumenal" evidence="9">
    <location>
        <begin position="1"/>
        <end position="6"/>
    </location>
</feature>
<keyword evidence="9" id="KW-0333">Golgi apparatus</keyword>
<accession>W6MMV7</accession>
<evidence type="ECO:0000256" key="8">
    <source>
        <dbReference type="ARBA" id="ARBA00023136"/>
    </source>
</evidence>
<dbReference type="InterPro" id="IPR027538">
    <property type="entry name" value="Get1_fungi"/>
</dbReference>
<dbReference type="GO" id="GO:0043495">
    <property type="term" value="F:protein-membrane adaptor activity"/>
    <property type="evidence" value="ECO:0007669"/>
    <property type="project" value="TreeGrafter"/>
</dbReference>
<dbReference type="Pfam" id="PF04420">
    <property type="entry name" value="CHD5"/>
    <property type="match status" value="1"/>
</dbReference>
<dbReference type="OrthoDB" id="69461at2759"/>
<dbReference type="HOGENOM" id="CLU_089418_2_0_1"/>
<dbReference type="PANTHER" id="PTHR42650:SF1">
    <property type="entry name" value="GUIDED ENTRY OF TAIL-ANCHORED PROTEINS FACTOR 1"/>
    <property type="match status" value="1"/>
</dbReference>
<feature type="signal peptide" evidence="10">
    <location>
        <begin position="1"/>
        <end position="21"/>
    </location>
</feature>
<keyword evidence="2 9" id="KW-0813">Transport</keyword>
<dbReference type="InterPro" id="IPR029012">
    <property type="entry name" value="Helix_hairpin_bin_sf"/>
</dbReference>
<evidence type="ECO:0000256" key="6">
    <source>
        <dbReference type="ARBA" id="ARBA00022989"/>
    </source>
</evidence>
<dbReference type="AlphaFoldDB" id="W6MMV7"/>
<keyword evidence="4 9" id="KW-0256">Endoplasmic reticulum</keyword>
<evidence type="ECO:0000256" key="1">
    <source>
        <dbReference type="ARBA" id="ARBA00010799"/>
    </source>
</evidence>
<dbReference type="STRING" id="1382522.W6MMV7"/>
<evidence type="ECO:0000313" key="12">
    <source>
        <dbReference type="Proteomes" id="UP000019384"/>
    </source>
</evidence>
<evidence type="ECO:0000256" key="3">
    <source>
        <dbReference type="ARBA" id="ARBA00022692"/>
    </source>
</evidence>
<dbReference type="EMBL" id="HG793128">
    <property type="protein sequence ID" value="CDK27954.1"/>
    <property type="molecule type" value="Genomic_DNA"/>
</dbReference>
<feature type="chain" id="PRO_5004880629" description="Golgi to ER traffic protein 1" evidence="10">
    <location>
        <begin position="22"/>
        <end position="195"/>
    </location>
</feature>
<dbReference type="InterPro" id="IPR028945">
    <property type="entry name" value="Get1"/>
</dbReference>
<evidence type="ECO:0000256" key="5">
    <source>
        <dbReference type="ARBA" id="ARBA00022892"/>
    </source>
</evidence>
<keyword evidence="10" id="KW-0732">Signal</keyword>
<reference evidence="11" key="2">
    <citation type="submission" date="2014-02" db="EMBL/GenBank/DDBJ databases">
        <title>Complete DNA sequence of /Kuraishia capsulata/ illustrates novel genomic features among budding yeasts (/Saccharomycotina/).</title>
        <authorList>
            <person name="Morales L."/>
            <person name="Noel B."/>
            <person name="Porcel B."/>
            <person name="Marcet-Houben M."/>
            <person name="Hullo M-F."/>
            <person name="Sacerdot C."/>
            <person name="Tekaia F."/>
            <person name="Leh-Louis V."/>
            <person name="Despons L."/>
            <person name="Khanna V."/>
            <person name="Aury J-M."/>
            <person name="Barbe V."/>
            <person name="Couloux A."/>
            <person name="Labadie K."/>
            <person name="Pelletier E."/>
            <person name="Souciet J-L."/>
            <person name="Boekhout T."/>
            <person name="Gabaldon T."/>
            <person name="Wincker P."/>
            <person name="Dujon B."/>
        </authorList>
    </citation>
    <scope>NUCLEOTIDE SEQUENCE</scope>
    <source>
        <strain evidence="11">CBS 1993</strain>
    </source>
</reference>
<comment type="similarity">
    <text evidence="1 9">Belongs to the WRB/GET1 family.</text>
</comment>